<organism evidence="1 2">
    <name type="scientific">Chitinophaga skermanii</name>
    <dbReference type="NCBI Taxonomy" id="331697"/>
    <lineage>
        <taxon>Bacteria</taxon>
        <taxon>Pseudomonadati</taxon>
        <taxon>Bacteroidota</taxon>
        <taxon>Chitinophagia</taxon>
        <taxon>Chitinophagales</taxon>
        <taxon>Chitinophagaceae</taxon>
        <taxon>Chitinophaga</taxon>
    </lineage>
</organism>
<name>A0A327R4F7_9BACT</name>
<keyword evidence="2" id="KW-1185">Reference proteome</keyword>
<dbReference type="NCBIfam" id="NF038153">
    <property type="entry name" value="lant_leader_L1a"/>
    <property type="match status" value="1"/>
</dbReference>
<gene>
    <name evidence="1" type="ORF">LX64_01421</name>
</gene>
<accession>A0A327R4F7</accession>
<evidence type="ECO:0000313" key="1">
    <source>
        <dbReference type="EMBL" id="RAJ08767.1"/>
    </source>
</evidence>
<protein>
    <recommendedName>
        <fullName evidence="3">Natural product</fullName>
    </recommendedName>
</protein>
<comment type="caution">
    <text evidence="1">The sequence shown here is derived from an EMBL/GenBank/DDBJ whole genome shotgun (WGS) entry which is preliminary data.</text>
</comment>
<dbReference type="Proteomes" id="UP000249547">
    <property type="component" value="Unassembled WGS sequence"/>
</dbReference>
<dbReference type="InterPro" id="IPR058238">
    <property type="entry name" value="Lant_leader_dom"/>
</dbReference>
<dbReference type="AlphaFoldDB" id="A0A327R4F7"/>
<dbReference type="EMBL" id="QLLL01000002">
    <property type="protein sequence ID" value="RAJ08767.1"/>
    <property type="molecule type" value="Genomic_DNA"/>
</dbReference>
<reference evidence="1 2" key="1">
    <citation type="submission" date="2018-06" db="EMBL/GenBank/DDBJ databases">
        <title>Genomic Encyclopedia of Archaeal and Bacterial Type Strains, Phase II (KMG-II): from individual species to whole genera.</title>
        <authorList>
            <person name="Goeker M."/>
        </authorList>
    </citation>
    <scope>NUCLEOTIDE SEQUENCE [LARGE SCALE GENOMIC DNA]</scope>
    <source>
        <strain evidence="1 2">DSM 23857</strain>
    </source>
</reference>
<evidence type="ECO:0008006" key="3">
    <source>
        <dbReference type="Google" id="ProtNLM"/>
    </source>
</evidence>
<evidence type="ECO:0000313" key="2">
    <source>
        <dbReference type="Proteomes" id="UP000249547"/>
    </source>
</evidence>
<sequence length="64" mass="7079">MKKRKLSLAKLSFEKSIVAVLSKAQQSELHGGTSGDTHGSVCITYYQTCESVPYTQYKCFKCAV</sequence>
<dbReference type="OrthoDB" id="679924at2"/>
<dbReference type="RefSeq" id="WP_111596876.1">
    <property type="nucleotide sequence ID" value="NZ_QLLL01000002.1"/>
</dbReference>
<proteinExistence type="predicted"/>